<evidence type="ECO:0000313" key="4">
    <source>
        <dbReference type="EMBL" id="MFF0457151.1"/>
    </source>
</evidence>
<dbReference type="SUPFAM" id="SSF53720">
    <property type="entry name" value="ALDH-like"/>
    <property type="match status" value="1"/>
</dbReference>
<evidence type="ECO:0000256" key="1">
    <source>
        <dbReference type="ARBA" id="ARBA00009986"/>
    </source>
</evidence>
<comment type="caution">
    <text evidence="4">The sequence shown here is derived from an EMBL/GenBank/DDBJ whole genome shotgun (WGS) entry which is preliminary data.</text>
</comment>
<feature type="domain" description="Aldehyde dehydrogenase" evidence="3">
    <location>
        <begin position="27"/>
        <end position="94"/>
    </location>
</feature>
<proteinExistence type="inferred from homology"/>
<reference evidence="4 5" key="1">
    <citation type="submission" date="2024-10" db="EMBL/GenBank/DDBJ databases">
        <title>The Natural Products Discovery Center: Release of the First 8490 Sequenced Strains for Exploring Actinobacteria Biosynthetic Diversity.</title>
        <authorList>
            <person name="Kalkreuter E."/>
            <person name="Kautsar S.A."/>
            <person name="Yang D."/>
            <person name="Bader C.D."/>
            <person name="Teijaro C.N."/>
            <person name="Fluegel L."/>
            <person name="Davis C.M."/>
            <person name="Simpson J.R."/>
            <person name="Lauterbach L."/>
            <person name="Steele A.D."/>
            <person name="Gui C."/>
            <person name="Meng S."/>
            <person name="Li G."/>
            <person name="Viehrig K."/>
            <person name="Ye F."/>
            <person name="Su P."/>
            <person name="Kiefer A.F."/>
            <person name="Nichols A."/>
            <person name="Cepeda A.J."/>
            <person name="Yan W."/>
            <person name="Fan B."/>
            <person name="Jiang Y."/>
            <person name="Adhikari A."/>
            <person name="Zheng C.-J."/>
            <person name="Schuster L."/>
            <person name="Cowan T.M."/>
            <person name="Smanski M.J."/>
            <person name="Chevrette M.G."/>
            <person name="De Carvalho L.P.S."/>
            <person name="Shen B."/>
        </authorList>
    </citation>
    <scope>NUCLEOTIDE SEQUENCE [LARGE SCALE GENOMIC DNA]</scope>
    <source>
        <strain evidence="4 5">NPDC004550</strain>
    </source>
</reference>
<comment type="similarity">
    <text evidence="1">Belongs to the aldehyde dehydrogenase family.</text>
</comment>
<dbReference type="RefSeq" id="WP_387254243.1">
    <property type="nucleotide sequence ID" value="NZ_JBIALX010000014.1"/>
</dbReference>
<keyword evidence="5" id="KW-1185">Reference proteome</keyword>
<keyword evidence="2" id="KW-0560">Oxidoreductase</keyword>
<dbReference type="Pfam" id="PF00171">
    <property type="entry name" value="Aldedh"/>
    <property type="match status" value="1"/>
</dbReference>
<feature type="non-terminal residue" evidence="4">
    <location>
        <position position="95"/>
    </location>
</feature>
<evidence type="ECO:0000256" key="2">
    <source>
        <dbReference type="ARBA" id="ARBA00023002"/>
    </source>
</evidence>
<name>A0ABW6NPS2_9NOCA</name>
<organism evidence="4 5">
    <name type="scientific">Nocardia africana</name>
    <dbReference type="NCBI Taxonomy" id="134964"/>
    <lineage>
        <taxon>Bacteria</taxon>
        <taxon>Bacillati</taxon>
        <taxon>Actinomycetota</taxon>
        <taxon>Actinomycetes</taxon>
        <taxon>Mycobacteriales</taxon>
        <taxon>Nocardiaceae</taxon>
        <taxon>Nocardia</taxon>
    </lineage>
</organism>
<dbReference type="PANTHER" id="PTHR43111:SF1">
    <property type="entry name" value="ALDEHYDE DEHYDROGENASE B-RELATED"/>
    <property type="match status" value="1"/>
</dbReference>
<sequence>MIYAKPGAEGSIVSYADRYDNFIGGEWTAPVEGRYFENPSPVDGEVFCEVARSSAADVELALDAAHGAADAWGATSAADRANILNKIADRIEANL</sequence>
<dbReference type="Proteomes" id="UP001601521">
    <property type="component" value="Unassembled WGS sequence"/>
</dbReference>
<dbReference type="InterPro" id="IPR015590">
    <property type="entry name" value="Aldehyde_DH_dom"/>
</dbReference>
<evidence type="ECO:0000313" key="5">
    <source>
        <dbReference type="Proteomes" id="UP001601521"/>
    </source>
</evidence>
<dbReference type="InterPro" id="IPR016161">
    <property type="entry name" value="Ald_DH/histidinol_DH"/>
</dbReference>
<dbReference type="Gene3D" id="3.40.605.10">
    <property type="entry name" value="Aldehyde Dehydrogenase, Chain A, domain 1"/>
    <property type="match status" value="1"/>
</dbReference>
<dbReference type="PANTHER" id="PTHR43111">
    <property type="entry name" value="ALDEHYDE DEHYDROGENASE B-RELATED"/>
    <property type="match status" value="1"/>
</dbReference>
<accession>A0ABW6NPS2</accession>
<gene>
    <name evidence="4" type="ORF">ACFYTH_27650</name>
</gene>
<dbReference type="InterPro" id="IPR016162">
    <property type="entry name" value="Ald_DH_N"/>
</dbReference>
<evidence type="ECO:0000259" key="3">
    <source>
        <dbReference type="Pfam" id="PF00171"/>
    </source>
</evidence>
<protein>
    <submittedName>
        <fullName evidence="4">Aldehyde dehydrogenase family protein</fullName>
    </submittedName>
</protein>
<dbReference type="EMBL" id="JBIALX010000014">
    <property type="protein sequence ID" value="MFF0457151.1"/>
    <property type="molecule type" value="Genomic_DNA"/>
</dbReference>